<protein>
    <recommendedName>
        <fullName evidence="3">HNH domain-containing protein</fullName>
    </recommendedName>
</protein>
<name>A0A6C0IXV6_9ZZZZ</name>
<feature type="region of interest" description="Disordered" evidence="1">
    <location>
        <begin position="253"/>
        <end position="272"/>
    </location>
</feature>
<reference evidence="2" key="1">
    <citation type="journal article" date="2020" name="Nature">
        <title>Giant virus diversity and host interactions through global metagenomics.</title>
        <authorList>
            <person name="Schulz F."/>
            <person name="Roux S."/>
            <person name="Paez-Espino D."/>
            <person name="Jungbluth S."/>
            <person name="Walsh D.A."/>
            <person name="Denef V.J."/>
            <person name="McMahon K.D."/>
            <person name="Konstantinidis K.T."/>
            <person name="Eloe-Fadrosh E.A."/>
            <person name="Kyrpides N.C."/>
            <person name="Woyke T."/>
        </authorList>
    </citation>
    <scope>NUCLEOTIDE SEQUENCE</scope>
    <source>
        <strain evidence="2">GVMAG-M-3300025626-8</strain>
    </source>
</reference>
<feature type="region of interest" description="Disordered" evidence="1">
    <location>
        <begin position="1"/>
        <end position="21"/>
    </location>
</feature>
<accession>A0A6C0IXV6</accession>
<proteinExistence type="predicted"/>
<dbReference type="EMBL" id="MN740288">
    <property type="protein sequence ID" value="QHT98148.1"/>
    <property type="molecule type" value="Genomic_DNA"/>
</dbReference>
<evidence type="ECO:0008006" key="3">
    <source>
        <dbReference type="Google" id="ProtNLM"/>
    </source>
</evidence>
<evidence type="ECO:0000256" key="1">
    <source>
        <dbReference type="SAM" id="MobiDB-lite"/>
    </source>
</evidence>
<dbReference type="Gene3D" id="1.10.30.50">
    <property type="match status" value="1"/>
</dbReference>
<dbReference type="AlphaFoldDB" id="A0A6C0IXV6"/>
<evidence type="ECO:0000313" key="2">
    <source>
        <dbReference type="EMBL" id="QHT98148.1"/>
    </source>
</evidence>
<feature type="compositionally biased region" description="Acidic residues" evidence="1">
    <location>
        <begin position="1"/>
        <end position="14"/>
    </location>
</feature>
<organism evidence="2">
    <name type="scientific">viral metagenome</name>
    <dbReference type="NCBI Taxonomy" id="1070528"/>
    <lineage>
        <taxon>unclassified sequences</taxon>
        <taxon>metagenomes</taxon>
        <taxon>organismal metagenomes</taxon>
    </lineage>
</organism>
<sequence>MSDDAQSETPEEDLNEKQKKMNEEKINSLRKLLGPWEGCGSSNGLAWDLQTERTRFIEEKAHTFDERMKARPLEFSEDEWLALSRTTRYPDNSTLAGSRICKAFYDYYRFVKTLCGLWKECLKKNAILKVHIQTHKVELYECDIDHPDHSSIARLLVIKNAEYNSFKKDLQDMQRAKENGILWAYNNFLNIKKVQMVLDDEIVKEFLQNSSKWNLMRIVRESLDVYDKTQKRVDNFYEIDSFKRKYDFTSESREDSEDSKDSKDSEESFERTIKKPKRNDNEFLEHLRELDFMCPAVPGEACLLQGVQLKKEKFQYDHIWPWRFSKDDTRKNKRPLCMFCHNFKTNNIDKHLKDDREAIQMMQNENMLPDRLMKLVYPHCIPFESTANTS</sequence>